<feature type="transmembrane region" description="Helical" evidence="1">
    <location>
        <begin position="66"/>
        <end position="88"/>
    </location>
</feature>
<organism evidence="3 4">
    <name type="scientific">Rubrobacter xylanophilus (strain DSM 9941 / JCM 11954 / NBRC 16129 / PRD-1)</name>
    <dbReference type="NCBI Taxonomy" id="266117"/>
    <lineage>
        <taxon>Bacteria</taxon>
        <taxon>Bacillati</taxon>
        <taxon>Actinomycetota</taxon>
        <taxon>Rubrobacteria</taxon>
        <taxon>Rubrobacterales</taxon>
        <taxon>Rubrobacteraceae</taxon>
        <taxon>Rubrobacter</taxon>
    </lineage>
</organism>
<feature type="transmembrane region" description="Helical" evidence="1">
    <location>
        <begin position="256"/>
        <end position="278"/>
    </location>
</feature>
<evidence type="ECO:0000259" key="2">
    <source>
        <dbReference type="Pfam" id="PF07670"/>
    </source>
</evidence>
<dbReference type="Proteomes" id="UP000006637">
    <property type="component" value="Chromosome"/>
</dbReference>
<feature type="transmembrane region" description="Helical" evidence="1">
    <location>
        <begin position="218"/>
        <end position="244"/>
    </location>
</feature>
<dbReference type="eggNOG" id="COG0370">
    <property type="taxonomic scope" value="Bacteria"/>
</dbReference>
<keyword evidence="1" id="KW-0812">Transmembrane</keyword>
<dbReference type="EMBL" id="CP000386">
    <property type="protein sequence ID" value="ABG03302.1"/>
    <property type="molecule type" value="Genomic_DNA"/>
</dbReference>
<dbReference type="RefSeq" id="WP_011563320.1">
    <property type="nucleotide sequence ID" value="NC_008148.1"/>
</dbReference>
<feature type="domain" description="Nucleoside transporter/FeoB GTPase Gate" evidence="2">
    <location>
        <begin position="183"/>
        <end position="271"/>
    </location>
</feature>
<sequence length="321" mass="33891">MGAIKALRTISWAEGLRSGLRTTWELGLVIFPVTAAVALLRFTPVYGLLLEALAPAMGLFGLPGEAAVPLVLGNLLGLYAAIGAILAMELTVKQVFTLALMLGFSHMLPVETAICRRVGVSATLVVAFRLGLAAAAGLAVARLWDGGGERARYGLAAPVAEEPSGWGEALLAALRAAAEGVAQLALIVFPVMLLIQALKDLGALDRFAALMRPLMRPLGIAPRGAVTVAGGLVFGLAFGAGIILEQAREQRFSRREITLIALFLCACHAVIEDTLIFVPLGIDVLPLLVIRLLSAIALVFLIARLWPEVERGEEHDERSPG</sequence>
<feature type="transmembrane region" description="Helical" evidence="1">
    <location>
        <begin position="180"/>
        <end position="198"/>
    </location>
</feature>
<dbReference type="STRING" id="266117.Rxyl_0326"/>
<protein>
    <submittedName>
        <fullName evidence="3">Nucleoside recognition</fullName>
    </submittedName>
</protein>
<name>Q1AZ76_RUBXD</name>
<feature type="transmembrane region" description="Helical" evidence="1">
    <location>
        <begin position="95"/>
        <end position="114"/>
    </location>
</feature>
<keyword evidence="1" id="KW-0472">Membrane</keyword>
<evidence type="ECO:0000313" key="3">
    <source>
        <dbReference type="EMBL" id="ABG03302.1"/>
    </source>
</evidence>
<accession>Q1AZ76</accession>
<evidence type="ECO:0000313" key="4">
    <source>
        <dbReference type="Proteomes" id="UP000006637"/>
    </source>
</evidence>
<feature type="transmembrane region" description="Helical" evidence="1">
    <location>
        <begin position="120"/>
        <end position="144"/>
    </location>
</feature>
<dbReference type="AlphaFoldDB" id="Q1AZ76"/>
<keyword evidence="1" id="KW-1133">Transmembrane helix</keyword>
<dbReference type="KEGG" id="rxy:Rxyl_0326"/>
<proteinExistence type="predicted"/>
<feature type="transmembrane region" description="Helical" evidence="1">
    <location>
        <begin position="26"/>
        <end position="46"/>
    </location>
</feature>
<gene>
    <name evidence="3" type="ordered locus">Rxyl_0326</name>
</gene>
<keyword evidence="4" id="KW-1185">Reference proteome</keyword>
<dbReference type="Pfam" id="PF07670">
    <property type="entry name" value="Gate"/>
    <property type="match status" value="1"/>
</dbReference>
<dbReference type="InterPro" id="IPR011642">
    <property type="entry name" value="Gate_dom"/>
</dbReference>
<dbReference type="HOGENOM" id="CLU_062018_0_0_11"/>
<dbReference type="OrthoDB" id="9779080at2"/>
<evidence type="ECO:0000256" key="1">
    <source>
        <dbReference type="SAM" id="Phobius"/>
    </source>
</evidence>
<feature type="transmembrane region" description="Helical" evidence="1">
    <location>
        <begin position="284"/>
        <end position="303"/>
    </location>
</feature>
<dbReference type="PhylomeDB" id="Q1AZ76"/>
<reference evidence="3 4" key="1">
    <citation type="submission" date="2006-06" db="EMBL/GenBank/DDBJ databases">
        <title>Complete sequence of Rubrobacter xylanophilus DSM 9941.</title>
        <authorList>
            <consortium name="US DOE Joint Genome Institute"/>
            <person name="Copeland A."/>
            <person name="Lucas S."/>
            <person name="Lapidus A."/>
            <person name="Barry K."/>
            <person name="Detter J.C."/>
            <person name="Glavina del Rio T."/>
            <person name="Hammon N."/>
            <person name="Israni S."/>
            <person name="Dalin E."/>
            <person name="Tice H."/>
            <person name="Pitluck S."/>
            <person name="Munk A.C."/>
            <person name="Brettin T."/>
            <person name="Bruce D."/>
            <person name="Han C."/>
            <person name="Tapia R."/>
            <person name="Gilna P."/>
            <person name="Schmutz J."/>
            <person name="Larimer F."/>
            <person name="Land M."/>
            <person name="Hauser L."/>
            <person name="Kyrpides N."/>
            <person name="Lykidis A."/>
            <person name="da Costa M.S."/>
            <person name="Rainey F.A."/>
            <person name="Empadinhas N."/>
            <person name="Jolivet E."/>
            <person name="Battista J.R."/>
            <person name="Richardson P."/>
        </authorList>
    </citation>
    <scope>NUCLEOTIDE SEQUENCE [LARGE SCALE GENOMIC DNA]</scope>
    <source>
        <strain evidence="4">DSM 9941 / NBRC 16129 / PRD-1</strain>
    </source>
</reference>